<protein>
    <submittedName>
        <fullName evidence="2">DUF2726 domain-containing protein</fullName>
    </submittedName>
</protein>
<evidence type="ECO:0000259" key="1">
    <source>
        <dbReference type="Pfam" id="PF10881"/>
    </source>
</evidence>
<dbReference type="EMBL" id="MDUX01000009">
    <property type="protein sequence ID" value="KAF7600098.1"/>
    <property type="molecule type" value="Genomic_DNA"/>
</dbReference>
<feature type="domain" description="DUF2726" evidence="1">
    <location>
        <begin position="10"/>
        <end position="83"/>
    </location>
</feature>
<dbReference type="InterPro" id="IPR024402">
    <property type="entry name" value="DUF2726"/>
</dbReference>
<dbReference type="OrthoDB" id="6882268at2"/>
<name>A0A272EVE5_9RHOO</name>
<dbReference type="RefSeq" id="WP_095523661.1">
    <property type="nucleotide sequence ID" value="NZ_MDUX01000009.1"/>
</dbReference>
<proteinExistence type="predicted"/>
<accession>A0A272EVE5</accession>
<sequence>MSRIIESTSDDIGEFRAISQKSVDYLVLAADSSVIAAIELDDSSHNKRDRKKADATKDAALASAGVRMIRWHVRNIPDVEAIQIEINGPEEQTSPPIDQK</sequence>
<evidence type="ECO:0000313" key="3">
    <source>
        <dbReference type="EMBL" id="PAS94072.1"/>
    </source>
</evidence>
<organism evidence="3 4">
    <name type="scientific">Candidatus Dactylopiibacterium carminicum</name>
    <dbReference type="NCBI Taxonomy" id="857335"/>
    <lineage>
        <taxon>Bacteria</taxon>
        <taxon>Pseudomonadati</taxon>
        <taxon>Pseudomonadota</taxon>
        <taxon>Betaproteobacteria</taxon>
        <taxon>Rhodocyclales</taxon>
        <taxon>Rhodocyclaceae</taxon>
        <taxon>Candidatus Dactylopiibacterium</taxon>
    </lineage>
</organism>
<keyword evidence="5" id="KW-1185">Reference proteome</keyword>
<reference evidence="2 5" key="1">
    <citation type="submission" date="2016-08" db="EMBL/GenBank/DDBJ databases">
        <title>Candidatus Dactylopiibacterium carminicum genome sequence.</title>
        <authorList>
            <person name="Ramirez-Puebla S.T."/>
            <person name="Ormeno-Orrillo E."/>
            <person name="Vera-Ponce De Leon A."/>
            <person name="Luis L."/>
            <person name="Sanchez-Flores A."/>
            <person name="Monica R."/>
            <person name="Martinez-Romero E."/>
        </authorList>
    </citation>
    <scope>NUCLEOTIDE SEQUENCE [LARGE SCALE GENOMIC DNA]</scope>
    <source>
        <strain evidence="2">END1</strain>
    </source>
</reference>
<reference evidence="3 4" key="2">
    <citation type="submission" date="2017-07" db="EMBL/GenBank/DDBJ databases">
        <title>Candidatus Dactylopiibacterium carminicum, a nitrogen-fixing symbiont of the cochineal insect Dactylopius coccus and Dactylopius opuntiae (Hemiptera: Coccoidea: Dactylopiidae).</title>
        <authorList>
            <person name="Vera A."/>
        </authorList>
    </citation>
    <scope>NUCLEOTIDE SEQUENCE [LARGE SCALE GENOMIC DNA]</scope>
    <source>
        <strain evidence="3 4">NFDCM</strain>
    </source>
</reference>
<dbReference type="Proteomes" id="UP000623509">
    <property type="component" value="Unassembled WGS sequence"/>
</dbReference>
<comment type="caution">
    <text evidence="3">The sequence shown here is derived from an EMBL/GenBank/DDBJ whole genome shotgun (WGS) entry which is preliminary data.</text>
</comment>
<dbReference type="AlphaFoldDB" id="A0A272EVE5"/>
<dbReference type="Proteomes" id="UP000216107">
    <property type="component" value="Unassembled WGS sequence"/>
</dbReference>
<dbReference type="Pfam" id="PF10881">
    <property type="entry name" value="DUF2726"/>
    <property type="match status" value="1"/>
</dbReference>
<evidence type="ECO:0000313" key="4">
    <source>
        <dbReference type="Proteomes" id="UP000216107"/>
    </source>
</evidence>
<evidence type="ECO:0000313" key="5">
    <source>
        <dbReference type="Proteomes" id="UP000623509"/>
    </source>
</evidence>
<dbReference type="EMBL" id="NMRN01000010">
    <property type="protein sequence ID" value="PAS94072.1"/>
    <property type="molecule type" value="Genomic_DNA"/>
</dbReference>
<gene>
    <name evidence="2" type="ORF">BGI27_04180</name>
    <name evidence="3" type="ORF">CGU29_05375</name>
</gene>
<evidence type="ECO:0000313" key="2">
    <source>
        <dbReference type="EMBL" id="KAF7600098.1"/>
    </source>
</evidence>